<evidence type="ECO:0000256" key="1">
    <source>
        <dbReference type="ARBA" id="ARBA00004651"/>
    </source>
</evidence>
<gene>
    <name evidence="7" type="ORF">NATSA_09790</name>
</gene>
<evidence type="ECO:0000313" key="8">
    <source>
        <dbReference type="Proteomes" id="UP000673975"/>
    </source>
</evidence>
<evidence type="ECO:0000256" key="3">
    <source>
        <dbReference type="ARBA" id="ARBA00022692"/>
    </source>
</evidence>
<evidence type="ECO:0000256" key="2">
    <source>
        <dbReference type="ARBA" id="ARBA00022475"/>
    </source>
</evidence>
<dbReference type="Proteomes" id="UP000673975">
    <property type="component" value="Unassembled WGS sequence"/>
</dbReference>
<name>A0A8J7S9L6_9BACT</name>
<keyword evidence="4 6" id="KW-1133">Transmembrane helix</keyword>
<accession>A0A8J7S9L6</accession>
<sequence length="328" mass="36750">MSTSLFKRIFRRRNILPLIGLSLFIIAIWILQNEVQQFSWSTFREHVRLIPDHQLMLAFGVTIAGYLILTFYDKLALYNFGIRLKWKKVAKASFLGFAFSHNITPSLLVGGTMRYRIYSSMGISGFNVTKVVGFCAFTLWVGFMALGGVIFAGTSVRIPASVDWPLPNLQILGWIFIALTVLYLILCRFIRASIVFRGKIFKLPEVHVAFGQIVVSSTDLVTSSLILYLLLPPIDELSYPLFLAIYLIGFMGGILSQVPGGLGVIETILVLMLGAFVESSQILSAVLVYRLFYFIIPFAAAITVLGIHEIRQRRKQSGKRSGERSGHL</sequence>
<keyword evidence="2" id="KW-1003">Cell membrane</keyword>
<feature type="transmembrane region" description="Helical" evidence="6">
    <location>
        <begin position="53"/>
        <end position="72"/>
    </location>
</feature>
<protein>
    <submittedName>
        <fullName evidence="7">UPF0104 family protein</fullName>
    </submittedName>
</protein>
<feature type="transmembrane region" description="Helical" evidence="6">
    <location>
        <begin position="131"/>
        <end position="151"/>
    </location>
</feature>
<dbReference type="GO" id="GO:0005886">
    <property type="term" value="C:plasma membrane"/>
    <property type="evidence" value="ECO:0007669"/>
    <property type="project" value="UniProtKB-SubCell"/>
</dbReference>
<evidence type="ECO:0000256" key="5">
    <source>
        <dbReference type="ARBA" id="ARBA00023136"/>
    </source>
</evidence>
<feature type="transmembrane region" description="Helical" evidence="6">
    <location>
        <begin position="291"/>
        <end position="310"/>
    </location>
</feature>
<comment type="caution">
    <text evidence="7">The sequence shown here is derived from an EMBL/GenBank/DDBJ whole genome shotgun (WGS) entry which is preliminary data.</text>
</comment>
<dbReference type="Pfam" id="PF03706">
    <property type="entry name" value="LPG_synthase_TM"/>
    <property type="match status" value="1"/>
</dbReference>
<comment type="subcellular location">
    <subcellularLocation>
        <location evidence="1">Cell membrane</location>
        <topology evidence="1">Multi-pass membrane protein</topology>
    </subcellularLocation>
</comment>
<organism evidence="7 8">
    <name type="scientific">Natronogracilivirga saccharolytica</name>
    <dbReference type="NCBI Taxonomy" id="2812953"/>
    <lineage>
        <taxon>Bacteria</taxon>
        <taxon>Pseudomonadati</taxon>
        <taxon>Balneolota</taxon>
        <taxon>Balneolia</taxon>
        <taxon>Balneolales</taxon>
        <taxon>Cyclonatronaceae</taxon>
        <taxon>Natronogracilivirga</taxon>
    </lineage>
</organism>
<dbReference type="RefSeq" id="WP_210512136.1">
    <property type="nucleotide sequence ID" value="NZ_JAFIDN010000007.1"/>
</dbReference>
<dbReference type="AlphaFoldDB" id="A0A8J7S9L6"/>
<evidence type="ECO:0000256" key="4">
    <source>
        <dbReference type="ARBA" id="ARBA00022989"/>
    </source>
</evidence>
<feature type="transmembrane region" description="Helical" evidence="6">
    <location>
        <begin position="92"/>
        <end position="110"/>
    </location>
</feature>
<evidence type="ECO:0000256" key="6">
    <source>
        <dbReference type="SAM" id="Phobius"/>
    </source>
</evidence>
<dbReference type="InterPro" id="IPR022791">
    <property type="entry name" value="L-PG_synthase/AglD"/>
</dbReference>
<evidence type="ECO:0000313" key="7">
    <source>
        <dbReference type="EMBL" id="MBP3192953.1"/>
    </source>
</evidence>
<proteinExistence type="predicted"/>
<keyword evidence="5 6" id="KW-0472">Membrane</keyword>
<keyword evidence="3 6" id="KW-0812">Transmembrane</keyword>
<reference evidence="7" key="1">
    <citation type="submission" date="2021-02" db="EMBL/GenBank/DDBJ databases">
        <title>Natronogracilivirga saccharolytica gen. nov. sp. nov. a new anaerobic, haloalkiliphilic carbohydrate-fermenting bacterium from soda lake and proposing of Cyclonatronumiaceae fam. nov. in the phylum Balneolaeota.</title>
        <authorList>
            <person name="Zhilina T.N."/>
            <person name="Sorokin D.Y."/>
            <person name="Zavarzina D.G."/>
            <person name="Toshchakov S.V."/>
            <person name="Kublanov I.V."/>
        </authorList>
    </citation>
    <scope>NUCLEOTIDE SEQUENCE</scope>
    <source>
        <strain evidence="7">Z-1702</strain>
    </source>
</reference>
<dbReference type="EMBL" id="JAFIDN010000007">
    <property type="protein sequence ID" value="MBP3192953.1"/>
    <property type="molecule type" value="Genomic_DNA"/>
</dbReference>
<feature type="transmembrane region" description="Helical" evidence="6">
    <location>
        <begin position="171"/>
        <end position="190"/>
    </location>
</feature>
<feature type="transmembrane region" description="Helical" evidence="6">
    <location>
        <begin position="210"/>
        <end position="231"/>
    </location>
</feature>
<feature type="transmembrane region" description="Helical" evidence="6">
    <location>
        <begin position="237"/>
        <end position="255"/>
    </location>
</feature>
<keyword evidence="8" id="KW-1185">Reference proteome</keyword>
<feature type="transmembrane region" description="Helical" evidence="6">
    <location>
        <begin position="15"/>
        <end position="32"/>
    </location>
</feature>